<comment type="caution">
    <text evidence="1">The sequence shown here is derived from an EMBL/GenBank/DDBJ whole genome shotgun (WGS) entry which is preliminary data.</text>
</comment>
<keyword evidence="2" id="KW-1185">Reference proteome</keyword>
<dbReference type="OrthoDB" id="1442387at2"/>
<dbReference type="AlphaFoldDB" id="A0A3L9YDK2"/>
<dbReference type="EMBL" id="REFC01000013">
    <property type="protein sequence ID" value="RMA58731.1"/>
    <property type="molecule type" value="Genomic_DNA"/>
</dbReference>
<sequence>MNTELTYKIDAQRRLCIKKDLIELSQWIDMHTAINNELNQLRLIEKQLLKNGAIDTNLQGLRRKNALILGMLCKYDQELNTEYEYGKKVYDNERAKMHEKKRSVHIALIHEFSLLKTTIYNQLLKYHRR</sequence>
<proteinExistence type="predicted"/>
<evidence type="ECO:0000313" key="2">
    <source>
        <dbReference type="Proteomes" id="UP000271339"/>
    </source>
</evidence>
<gene>
    <name evidence="1" type="ORF">BXY75_2108</name>
</gene>
<protein>
    <submittedName>
        <fullName evidence="1">Uncharacterized protein</fullName>
    </submittedName>
</protein>
<dbReference type="RefSeq" id="WP_121907678.1">
    <property type="nucleotide sequence ID" value="NZ_REFC01000013.1"/>
</dbReference>
<organism evidence="1 2">
    <name type="scientific">Ulvibacter antarcticus</name>
    <dbReference type="NCBI Taxonomy" id="442714"/>
    <lineage>
        <taxon>Bacteria</taxon>
        <taxon>Pseudomonadati</taxon>
        <taxon>Bacteroidota</taxon>
        <taxon>Flavobacteriia</taxon>
        <taxon>Flavobacteriales</taxon>
        <taxon>Flavobacteriaceae</taxon>
        <taxon>Ulvibacter</taxon>
    </lineage>
</organism>
<reference evidence="1 2" key="1">
    <citation type="submission" date="2018-10" db="EMBL/GenBank/DDBJ databases">
        <title>Genomic Encyclopedia of Archaeal and Bacterial Type Strains, Phase II (KMG-II): from individual species to whole genera.</title>
        <authorList>
            <person name="Goeker M."/>
        </authorList>
    </citation>
    <scope>NUCLEOTIDE SEQUENCE [LARGE SCALE GENOMIC DNA]</scope>
    <source>
        <strain evidence="1 2">DSM 23424</strain>
    </source>
</reference>
<accession>A0A3L9YDK2</accession>
<evidence type="ECO:0000313" key="1">
    <source>
        <dbReference type="EMBL" id="RMA58731.1"/>
    </source>
</evidence>
<name>A0A3L9YDK2_9FLAO</name>
<dbReference type="Proteomes" id="UP000271339">
    <property type="component" value="Unassembled WGS sequence"/>
</dbReference>